<gene>
    <name evidence="3" type="ORF">CPT_Salva_080</name>
</gene>
<evidence type="ECO:0000313" key="4">
    <source>
        <dbReference type="Proteomes" id="UP000595272"/>
    </source>
</evidence>
<dbReference type="Pfam" id="PF00383">
    <property type="entry name" value="dCMP_cyt_deam_1"/>
    <property type="match status" value="1"/>
</dbReference>
<dbReference type="GO" id="GO:0004132">
    <property type="term" value="F:dCMP deaminase activity"/>
    <property type="evidence" value="ECO:0007669"/>
    <property type="project" value="TreeGrafter"/>
</dbReference>
<protein>
    <submittedName>
        <fullName evidence="3">Deoxycytidylate deaminase</fullName>
    </submittedName>
</protein>
<evidence type="ECO:0000256" key="1">
    <source>
        <dbReference type="ARBA" id="ARBA00022801"/>
    </source>
</evidence>
<dbReference type="InterPro" id="IPR002125">
    <property type="entry name" value="CMP_dCMP_dom"/>
</dbReference>
<sequence length="144" mass="16059">MKPIPVKFLVDLCKVNASMSKDPSTQVGAVIFRPDMTIASMGRNGFEQGANDDPALFLDRSYKLCNVIHAEHNAIRFRREHLTGYGICVWPLPPCRECMERIINAGLSVVVAPVLAPGHRWFASCDAAKQAAMKMGIRYVEYFT</sequence>
<reference evidence="3 4" key="1">
    <citation type="submission" date="2020-12" db="EMBL/GenBank/DDBJ databases">
        <title>Complete genome sequence of Stenotrophomonas maltophilia phage Salva.</title>
        <authorList>
            <person name="Jefferson B."/>
            <person name="Yao G."/>
            <person name="Clark J."/>
            <person name="Le T."/>
            <person name="Young R."/>
            <person name="Gonzalez C."/>
            <person name="Liu M."/>
        </authorList>
    </citation>
    <scope>NUCLEOTIDE SEQUENCE [LARGE SCALE GENOMIC DNA]</scope>
</reference>
<dbReference type="EMBL" id="MW393850">
    <property type="protein sequence ID" value="QQM18243.1"/>
    <property type="molecule type" value="Genomic_DNA"/>
</dbReference>
<organism evidence="3 4">
    <name type="scientific">Stenotrophomonas phage Salva</name>
    <dbReference type="NCBI Taxonomy" id="2801524"/>
    <lineage>
        <taxon>Viruses</taxon>
        <taxon>Duplodnaviria</taxon>
        <taxon>Heunggongvirae</taxon>
        <taxon>Uroviricota</taxon>
        <taxon>Caudoviricetes</taxon>
        <taxon>Beaumontvirinae</taxon>
        <taxon>Salvavirus</taxon>
        <taxon>Salvavirus salva</taxon>
    </lineage>
</organism>
<accession>A0A8B6Q888</accession>
<evidence type="ECO:0000313" key="3">
    <source>
        <dbReference type="EMBL" id="QQM18243.1"/>
    </source>
</evidence>
<dbReference type="InterPro" id="IPR016193">
    <property type="entry name" value="Cytidine_deaminase-like"/>
</dbReference>
<dbReference type="InterPro" id="IPR015517">
    <property type="entry name" value="dCMP_deaminase-rel"/>
</dbReference>
<keyword evidence="4" id="KW-1185">Reference proteome</keyword>
<dbReference type="Proteomes" id="UP000595272">
    <property type="component" value="Segment"/>
</dbReference>
<dbReference type="PANTHER" id="PTHR11086:SF18">
    <property type="entry name" value="DEOXYCYTIDYLATE DEAMINASE"/>
    <property type="match status" value="1"/>
</dbReference>
<feature type="domain" description="CMP/dCMP-type deaminase" evidence="2">
    <location>
        <begin position="10"/>
        <end position="111"/>
    </location>
</feature>
<dbReference type="Gene3D" id="3.40.140.10">
    <property type="entry name" value="Cytidine Deaminase, domain 2"/>
    <property type="match status" value="1"/>
</dbReference>
<name>A0A8B6Q888_9CAUD</name>
<keyword evidence="1" id="KW-0378">Hydrolase</keyword>
<dbReference type="SUPFAM" id="SSF53927">
    <property type="entry name" value="Cytidine deaminase-like"/>
    <property type="match status" value="1"/>
</dbReference>
<proteinExistence type="predicted"/>
<evidence type="ECO:0000259" key="2">
    <source>
        <dbReference type="Pfam" id="PF00383"/>
    </source>
</evidence>
<dbReference type="PANTHER" id="PTHR11086">
    <property type="entry name" value="DEOXYCYTIDYLATE DEAMINASE-RELATED"/>
    <property type="match status" value="1"/>
</dbReference>